<keyword evidence="4" id="KW-0698">rRNA processing</keyword>
<reference evidence="11" key="1">
    <citation type="journal article" date="2020" name="mSystems">
        <title>Genome- and Community-Level Interaction Insights into Carbon Utilization and Element Cycling Functions of Hydrothermarchaeota in Hydrothermal Sediment.</title>
        <authorList>
            <person name="Zhou Z."/>
            <person name="Liu Y."/>
            <person name="Xu W."/>
            <person name="Pan J."/>
            <person name="Luo Z.H."/>
            <person name="Li M."/>
        </authorList>
    </citation>
    <scope>NUCLEOTIDE SEQUENCE [LARGE SCALE GENOMIC DNA]</scope>
    <source>
        <strain evidence="11">HyVt-443</strain>
    </source>
</reference>
<organism evidence="11 12">
    <name type="scientific">Sedimenticola thiotaurini</name>
    <dbReference type="NCBI Taxonomy" id="1543721"/>
    <lineage>
        <taxon>Bacteria</taxon>
        <taxon>Pseudomonadati</taxon>
        <taxon>Pseudomonadota</taxon>
        <taxon>Gammaproteobacteria</taxon>
        <taxon>Chromatiales</taxon>
        <taxon>Sedimenticolaceae</taxon>
        <taxon>Sedimenticola</taxon>
    </lineage>
</organism>
<evidence type="ECO:0000313" key="11">
    <source>
        <dbReference type="EMBL" id="HEB96336.1"/>
    </source>
</evidence>
<dbReference type="Proteomes" id="UP000886251">
    <property type="component" value="Unassembled WGS sequence"/>
</dbReference>
<accession>A0A831W7B8</accession>
<dbReference type="InterPro" id="IPR006145">
    <property type="entry name" value="PsdUridine_synth_RsuA/RluA"/>
</dbReference>
<evidence type="ECO:0000256" key="6">
    <source>
        <dbReference type="ARBA" id="ARBA00023235"/>
    </source>
</evidence>
<evidence type="ECO:0000256" key="8">
    <source>
        <dbReference type="PROSITE-ProRule" id="PRU00182"/>
    </source>
</evidence>
<dbReference type="GO" id="GO:0003723">
    <property type="term" value="F:RNA binding"/>
    <property type="evidence" value="ECO:0007669"/>
    <property type="project" value="UniProtKB-KW"/>
</dbReference>
<dbReference type="InterPro" id="IPR050188">
    <property type="entry name" value="RluA_PseudoU_synthase"/>
</dbReference>
<evidence type="ECO:0000256" key="4">
    <source>
        <dbReference type="ARBA" id="ARBA00022552"/>
    </source>
</evidence>
<name>A0A831W7B8_9GAMM</name>
<dbReference type="Pfam" id="PF00849">
    <property type="entry name" value="PseudoU_synth_2"/>
    <property type="match status" value="1"/>
</dbReference>
<evidence type="ECO:0000256" key="1">
    <source>
        <dbReference type="ARBA" id="ARBA00000381"/>
    </source>
</evidence>
<feature type="domain" description="RNA-binding S4" evidence="10">
    <location>
        <begin position="23"/>
        <end position="83"/>
    </location>
</feature>
<dbReference type="CDD" id="cd02869">
    <property type="entry name" value="PseudoU_synth_RluA_like"/>
    <property type="match status" value="1"/>
</dbReference>
<dbReference type="Pfam" id="PF01479">
    <property type="entry name" value="S4"/>
    <property type="match status" value="1"/>
</dbReference>
<dbReference type="AlphaFoldDB" id="A0A831W7B8"/>
<dbReference type="PROSITE" id="PS50889">
    <property type="entry name" value="S4"/>
    <property type="match status" value="1"/>
</dbReference>
<evidence type="ECO:0000256" key="9">
    <source>
        <dbReference type="RuleBase" id="RU362028"/>
    </source>
</evidence>
<comment type="function">
    <text evidence="2">Responsible for synthesis of pseudouridine from uracil at positions 955, 2504 and 2580 in 23S ribosomal RNA.</text>
</comment>
<evidence type="ECO:0000313" key="12">
    <source>
        <dbReference type="Proteomes" id="UP000886251"/>
    </source>
</evidence>
<comment type="catalytic activity">
    <reaction evidence="1">
        <text>uridine(955/2504/2580) in 23S rRNA = pseudouridine(955/2504/2580) in 23S rRNA</text>
        <dbReference type="Rhea" id="RHEA:42528"/>
        <dbReference type="Rhea" id="RHEA-COMP:10099"/>
        <dbReference type="Rhea" id="RHEA-COMP:10100"/>
        <dbReference type="ChEBI" id="CHEBI:65314"/>
        <dbReference type="ChEBI" id="CHEBI:65315"/>
        <dbReference type="EC" id="5.4.99.24"/>
    </reaction>
</comment>
<dbReference type="InterPro" id="IPR020103">
    <property type="entry name" value="PsdUridine_synth_cat_dom_sf"/>
</dbReference>
<keyword evidence="5 8" id="KW-0694">RNA-binding</keyword>
<dbReference type="SMART" id="SM00363">
    <property type="entry name" value="S4"/>
    <property type="match status" value="1"/>
</dbReference>
<comment type="caution">
    <text evidence="11">The sequence shown here is derived from an EMBL/GenBank/DDBJ whole genome shotgun (WGS) entry which is preliminary data.</text>
</comment>
<dbReference type="Gene3D" id="3.30.2350.10">
    <property type="entry name" value="Pseudouridine synthase"/>
    <property type="match status" value="1"/>
</dbReference>
<dbReference type="NCBIfam" id="NF008249">
    <property type="entry name" value="PRK11025.1"/>
    <property type="match status" value="1"/>
</dbReference>
<dbReference type="PANTHER" id="PTHR21600:SF92">
    <property type="entry name" value="RIBOSOMAL LARGE SUBUNIT PSEUDOURIDINE SYNTHASE C"/>
    <property type="match status" value="1"/>
</dbReference>
<dbReference type="GO" id="GO:0000455">
    <property type="term" value="P:enzyme-directed rRNA pseudouridine synthesis"/>
    <property type="evidence" value="ECO:0007669"/>
    <property type="project" value="UniProtKB-ARBA"/>
</dbReference>
<comment type="catalytic activity">
    <reaction evidence="9">
        <text>a uridine in RNA = a pseudouridine in RNA</text>
        <dbReference type="Rhea" id="RHEA:48348"/>
        <dbReference type="Rhea" id="RHEA-COMP:12068"/>
        <dbReference type="Rhea" id="RHEA-COMP:12069"/>
        <dbReference type="ChEBI" id="CHEBI:65314"/>
        <dbReference type="ChEBI" id="CHEBI:65315"/>
    </reaction>
</comment>
<dbReference type="InterPro" id="IPR006224">
    <property type="entry name" value="PsdUridine_synth_RluA-like_CS"/>
</dbReference>
<dbReference type="PANTHER" id="PTHR21600">
    <property type="entry name" value="MITOCHONDRIAL RNA PSEUDOURIDINE SYNTHASE"/>
    <property type="match status" value="1"/>
</dbReference>
<gene>
    <name evidence="11" type="primary">rluC</name>
    <name evidence="11" type="ORF">ENI96_07885</name>
</gene>
<evidence type="ECO:0000256" key="5">
    <source>
        <dbReference type="ARBA" id="ARBA00022884"/>
    </source>
</evidence>
<dbReference type="EMBL" id="DRKP01000088">
    <property type="protein sequence ID" value="HEB96336.1"/>
    <property type="molecule type" value="Genomic_DNA"/>
</dbReference>
<keyword evidence="6 9" id="KW-0413">Isomerase</keyword>
<dbReference type="InterPro" id="IPR002942">
    <property type="entry name" value="S4_RNA-bd"/>
</dbReference>
<dbReference type="InterPro" id="IPR006225">
    <property type="entry name" value="PsdUridine_synth_RluC/D"/>
</dbReference>
<dbReference type="PROSITE" id="PS01129">
    <property type="entry name" value="PSI_RLU"/>
    <property type="match status" value="1"/>
</dbReference>
<evidence type="ECO:0000256" key="2">
    <source>
        <dbReference type="ARBA" id="ARBA00002876"/>
    </source>
</evidence>
<proteinExistence type="inferred from homology"/>
<dbReference type="EC" id="5.4.99.-" evidence="9"/>
<sequence length="323" mass="36945">MSETQQKKSAVRYLVVEAEFAGQRIDNFLMRLLRGVPRSYVYRILRRGEVRVNKGRVSARYRLEAGDRVRVPPVHSTEPKAVRPDDRLLKRLDHSIIDENDLFLVIDKPSGLAVHGGSGLNYGVIEALRVLRPQARHLELVHRLDRETSGCLLISKRRSALRVLHELMRGTGMDKRYLALLAGRWEGKRRVEVDAPLLKNTLKSGERVVRIDSRGKRAVTRFHVLRRYPDATLVEARLLTGRTHQIRVHAAHLGMPILGDTRYGDAEANRHFRRLGLKRLFLHAASLRFRWPGESRDRHIEAPLDPALQALLERLADGVVPES</sequence>
<dbReference type="InterPro" id="IPR036986">
    <property type="entry name" value="S4_RNA-bd_sf"/>
</dbReference>
<protein>
    <recommendedName>
        <fullName evidence="9">Pseudouridine synthase</fullName>
        <ecNumber evidence="9">5.4.99.-</ecNumber>
    </recommendedName>
</protein>
<dbReference type="NCBIfam" id="TIGR00005">
    <property type="entry name" value="rluA_subfam"/>
    <property type="match status" value="1"/>
</dbReference>
<dbReference type="SUPFAM" id="SSF55120">
    <property type="entry name" value="Pseudouridine synthase"/>
    <property type="match status" value="1"/>
</dbReference>
<evidence type="ECO:0000259" key="10">
    <source>
        <dbReference type="SMART" id="SM00363"/>
    </source>
</evidence>
<dbReference type="CDD" id="cd00165">
    <property type="entry name" value="S4"/>
    <property type="match status" value="1"/>
</dbReference>
<comment type="similarity">
    <text evidence="3 9">Belongs to the pseudouridine synthase RluA family.</text>
</comment>
<dbReference type="Gene3D" id="3.10.290.10">
    <property type="entry name" value="RNA-binding S4 domain"/>
    <property type="match status" value="1"/>
</dbReference>
<evidence type="ECO:0000256" key="3">
    <source>
        <dbReference type="ARBA" id="ARBA00010876"/>
    </source>
</evidence>
<evidence type="ECO:0000256" key="7">
    <source>
        <dbReference type="PIRSR" id="PIRSR606225-1"/>
    </source>
</evidence>
<dbReference type="GO" id="GO:0160141">
    <property type="term" value="F:23S rRNA pseudouridine(955/2504/2580) synthase activity"/>
    <property type="evidence" value="ECO:0007669"/>
    <property type="project" value="UniProtKB-EC"/>
</dbReference>
<feature type="active site" evidence="7">
    <location>
        <position position="145"/>
    </location>
</feature>
<dbReference type="SUPFAM" id="SSF55174">
    <property type="entry name" value="Alpha-L RNA-binding motif"/>
    <property type="match status" value="1"/>
</dbReference>